<dbReference type="AlphaFoldDB" id="A0AA88P4X6"/>
<name>A0AA88P4X6_9TELE</name>
<comment type="caution">
    <text evidence="1">The sequence shown here is derived from an EMBL/GenBank/DDBJ whole genome shotgun (WGS) entry which is preliminary data.</text>
</comment>
<protein>
    <submittedName>
        <fullName evidence="1">Uncharacterized protein</fullName>
    </submittedName>
</protein>
<gene>
    <name evidence="1" type="ORF">Q8A67_024614</name>
</gene>
<accession>A0AA88P4X6</accession>
<reference evidence="1" key="1">
    <citation type="submission" date="2023-08" db="EMBL/GenBank/DDBJ databases">
        <title>Chromosome-level Genome Assembly of mud carp (Cirrhinus molitorella).</title>
        <authorList>
            <person name="Liu H."/>
        </authorList>
    </citation>
    <scope>NUCLEOTIDE SEQUENCE</scope>
    <source>
        <strain evidence="1">Prfri</strain>
        <tissue evidence="1">Muscle</tissue>
    </source>
</reference>
<dbReference type="EMBL" id="JAUYZG010000024">
    <property type="protein sequence ID" value="KAK2870222.1"/>
    <property type="molecule type" value="Genomic_DNA"/>
</dbReference>
<keyword evidence="2" id="KW-1185">Reference proteome</keyword>
<dbReference type="Proteomes" id="UP001187343">
    <property type="component" value="Unassembled WGS sequence"/>
</dbReference>
<evidence type="ECO:0000313" key="1">
    <source>
        <dbReference type="EMBL" id="KAK2870222.1"/>
    </source>
</evidence>
<sequence length="85" mass="9751">MNDDESAFWDCFSLEGHMCDWLIGFEKHSLAAECLWMWMCTCGLGGLCHCSASLEPLITHLRCLRLPLFLLELMAGLDHKFRLCN</sequence>
<organism evidence="1 2">
    <name type="scientific">Cirrhinus molitorella</name>
    <name type="common">mud carp</name>
    <dbReference type="NCBI Taxonomy" id="172907"/>
    <lineage>
        <taxon>Eukaryota</taxon>
        <taxon>Metazoa</taxon>
        <taxon>Chordata</taxon>
        <taxon>Craniata</taxon>
        <taxon>Vertebrata</taxon>
        <taxon>Euteleostomi</taxon>
        <taxon>Actinopterygii</taxon>
        <taxon>Neopterygii</taxon>
        <taxon>Teleostei</taxon>
        <taxon>Ostariophysi</taxon>
        <taxon>Cypriniformes</taxon>
        <taxon>Cyprinidae</taxon>
        <taxon>Labeoninae</taxon>
        <taxon>Labeonini</taxon>
        <taxon>Cirrhinus</taxon>
    </lineage>
</organism>
<proteinExistence type="predicted"/>
<evidence type="ECO:0000313" key="2">
    <source>
        <dbReference type="Proteomes" id="UP001187343"/>
    </source>
</evidence>